<evidence type="ECO:0000313" key="3">
    <source>
        <dbReference type="Proteomes" id="UP000030747"/>
    </source>
</evidence>
<reference evidence="2" key="1">
    <citation type="submission" date="2013-10" db="EMBL/GenBank/DDBJ databases">
        <title>Genomic analysis of the causative agents of coccidiosis in chickens.</title>
        <authorList>
            <person name="Reid A.J."/>
            <person name="Blake D."/>
            <person name="Billington K."/>
            <person name="Browne H."/>
            <person name="Dunn M."/>
            <person name="Hung S."/>
            <person name="Kawahara F."/>
            <person name="Miranda-Saavedra D."/>
            <person name="Mourier T."/>
            <person name="Nagra H."/>
            <person name="Otto T.D."/>
            <person name="Rawlings N."/>
            <person name="Sanchez A."/>
            <person name="Sanders M."/>
            <person name="Subramaniam C."/>
            <person name="Tay Y."/>
            <person name="Dear P."/>
            <person name="Doerig C."/>
            <person name="Gruber A."/>
            <person name="Parkinson J."/>
            <person name="Shirley M."/>
            <person name="Wan K.L."/>
            <person name="Berriman M."/>
            <person name="Tomley F."/>
            <person name="Pain A."/>
        </authorList>
    </citation>
    <scope>NUCLEOTIDE SEQUENCE [LARGE SCALE GENOMIC DNA]</scope>
    <source>
        <strain evidence="2">Houghton</strain>
    </source>
</reference>
<dbReference type="AlphaFoldDB" id="U6KTH9"/>
<accession>U6KTH9</accession>
<feature type="signal peptide" evidence="1">
    <location>
        <begin position="1"/>
        <end position="19"/>
    </location>
</feature>
<feature type="chain" id="PRO_5004673260" evidence="1">
    <location>
        <begin position="20"/>
        <end position="232"/>
    </location>
</feature>
<dbReference type="Proteomes" id="UP000030747">
    <property type="component" value="Unassembled WGS sequence"/>
</dbReference>
<name>U6KTH9_EIMTE</name>
<proteinExistence type="predicted"/>
<organism evidence="2 3">
    <name type="scientific">Eimeria tenella</name>
    <name type="common">Coccidian parasite</name>
    <dbReference type="NCBI Taxonomy" id="5802"/>
    <lineage>
        <taxon>Eukaryota</taxon>
        <taxon>Sar</taxon>
        <taxon>Alveolata</taxon>
        <taxon>Apicomplexa</taxon>
        <taxon>Conoidasida</taxon>
        <taxon>Coccidia</taxon>
        <taxon>Eucoccidiorida</taxon>
        <taxon>Eimeriorina</taxon>
        <taxon>Eimeriidae</taxon>
        <taxon>Eimeria</taxon>
    </lineage>
</organism>
<dbReference type="EMBL" id="HG674059">
    <property type="protein sequence ID" value="CDJ38810.1"/>
    <property type="molecule type" value="Genomic_DNA"/>
</dbReference>
<dbReference type="GeneID" id="25256642"/>
<dbReference type="VEuPathDB" id="ToxoDB:ETH_00038005"/>
<dbReference type="OrthoDB" id="354643at2759"/>
<keyword evidence="1" id="KW-0732">Signal</keyword>
<keyword evidence="3" id="KW-1185">Reference proteome</keyword>
<sequence>MDARSLLLFVGWGVALVAGVVVEQERGGGPQAVIKADRHTAVIPAHSFAPKFVFVGEQWLPAPTESHANKVHRVCLVEKAKLGRRDSRKAESQGLGVYVQAAAHAEQFGKVLLSSAGCTDTAAEGADAAAGCTDTPHHRLRMQARALGELLPALCLRTSATEVQHLRYSLVDYSLQTLENIDTARLRQTLGDLCSQPLYLLLRVYECSKLPDFSPPDTPTHAGGPPGALEPL</sequence>
<protein>
    <submittedName>
        <fullName evidence="2">Uncharacterized protein</fullName>
    </submittedName>
</protein>
<dbReference type="RefSeq" id="XP_013229566.1">
    <property type="nucleotide sequence ID" value="XM_013374112.1"/>
</dbReference>
<gene>
    <name evidence="2" type="ORF">ETH_00038005</name>
</gene>
<dbReference type="VEuPathDB" id="ToxoDB:ETH2_1301800"/>
<reference evidence="2" key="2">
    <citation type="submission" date="2013-10" db="EMBL/GenBank/DDBJ databases">
        <authorList>
            <person name="Aslett M."/>
        </authorList>
    </citation>
    <scope>NUCLEOTIDE SEQUENCE [LARGE SCALE GENOMIC DNA]</scope>
    <source>
        <strain evidence="2">Houghton</strain>
    </source>
</reference>
<evidence type="ECO:0000313" key="2">
    <source>
        <dbReference type="EMBL" id="CDJ38810.1"/>
    </source>
</evidence>
<evidence type="ECO:0000256" key="1">
    <source>
        <dbReference type="SAM" id="SignalP"/>
    </source>
</evidence>